<protein>
    <submittedName>
        <fullName evidence="7">Mid1-interacting protein 1-B-like protein</fullName>
    </submittedName>
</protein>
<evidence type="ECO:0000256" key="5">
    <source>
        <dbReference type="ARBA" id="ARBA00023242"/>
    </source>
</evidence>
<dbReference type="PANTHER" id="PTHR14315">
    <property type="entry name" value="SPOT14 FAMILY MEMBER"/>
    <property type="match status" value="1"/>
</dbReference>
<name>A0AAD3NMT2_LATJO</name>
<dbReference type="Pfam" id="PF07084">
    <property type="entry name" value="Spot_14"/>
    <property type="match status" value="1"/>
</dbReference>
<evidence type="ECO:0000256" key="2">
    <source>
        <dbReference type="ARBA" id="ARBA00004496"/>
    </source>
</evidence>
<proteinExistence type="inferred from homology"/>
<feature type="compositionally biased region" description="Basic and acidic residues" evidence="6">
    <location>
        <begin position="53"/>
        <end position="68"/>
    </location>
</feature>
<feature type="region of interest" description="Disordered" evidence="6">
    <location>
        <begin position="28"/>
        <end position="68"/>
    </location>
</feature>
<evidence type="ECO:0000256" key="6">
    <source>
        <dbReference type="SAM" id="MobiDB-lite"/>
    </source>
</evidence>
<gene>
    <name evidence="7" type="ORF">AKAME5_002661200</name>
</gene>
<evidence type="ECO:0000313" key="7">
    <source>
        <dbReference type="EMBL" id="GLD75278.1"/>
    </source>
</evidence>
<dbReference type="Gene3D" id="6.10.140.1610">
    <property type="match status" value="1"/>
</dbReference>
<sequence length="282" mass="30425">MGIIAGVTFGIAFSQVRSFLTTAAPPCRSAAVPSTPAHRPVPHPGQINGRKATAPEHRHDRGTTADTRSELCGETAGWSPAAGDALHPQQGHQALRVNLQSVEPADWLSDPCWSGGVPAPGLLAMMQISDSYNQKNSLFNAMNRFIGAVNNMDQTVMVPSLLRDVPLDDGGGGDDVKAVRTAGSTAPAANGTTYFHQDADMYSSYVLLKSIRNDIEWGVLQGDGRGKERAGVTEVPRPEAEDDDLEKQFHYHLNGLHTVLSKLTRKANTLTNRYKEEIGCRN</sequence>
<keyword evidence="8" id="KW-1185">Reference proteome</keyword>
<comment type="caution">
    <text evidence="7">The sequence shown here is derived from an EMBL/GenBank/DDBJ whole genome shotgun (WGS) entry which is preliminary data.</text>
</comment>
<evidence type="ECO:0000313" key="8">
    <source>
        <dbReference type="Proteomes" id="UP001279410"/>
    </source>
</evidence>
<keyword evidence="5" id="KW-0539">Nucleus</keyword>
<feature type="compositionally biased region" description="Basic and acidic residues" evidence="6">
    <location>
        <begin position="224"/>
        <end position="239"/>
    </location>
</feature>
<feature type="region of interest" description="Disordered" evidence="6">
    <location>
        <begin position="223"/>
        <end position="243"/>
    </location>
</feature>
<dbReference type="PANTHER" id="PTHR14315:SF19">
    <property type="entry name" value="MID1-INTERACTING PROTEIN 1-B-RELATED"/>
    <property type="match status" value="1"/>
</dbReference>
<evidence type="ECO:0000256" key="1">
    <source>
        <dbReference type="ARBA" id="ARBA00004123"/>
    </source>
</evidence>
<comment type="subcellular location">
    <subcellularLocation>
        <location evidence="2">Cytoplasm</location>
    </subcellularLocation>
    <subcellularLocation>
        <location evidence="1">Nucleus</location>
    </subcellularLocation>
</comment>
<dbReference type="InterPro" id="IPR009786">
    <property type="entry name" value="Spot_14"/>
</dbReference>
<comment type="similarity">
    <text evidence="3">Belongs to the SPOT14 family.</text>
</comment>
<organism evidence="7 8">
    <name type="scientific">Lates japonicus</name>
    <name type="common">Japanese lates</name>
    <dbReference type="NCBI Taxonomy" id="270547"/>
    <lineage>
        <taxon>Eukaryota</taxon>
        <taxon>Metazoa</taxon>
        <taxon>Chordata</taxon>
        <taxon>Craniata</taxon>
        <taxon>Vertebrata</taxon>
        <taxon>Euteleostomi</taxon>
        <taxon>Actinopterygii</taxon>
        <taxon>Neopterygii</taxon>
        <taxon>Teleostei</taxon>
        <taxon>Neoteleostei</taxon>
        <taxon>Acanthomorphata</taxon>
        <taxon>Carangaria</taxon>
        <taxon>Carangaria incertae sedis</taxon>
        <taxon>Centropomidae</taxon>
        <taxon>Lates</taxon>
    </lineage>
</organism>
<dbReference type="Proteomes" id="UP001279410">
    <property type="component" value="Unassembled WGS sequence"/>
</dbReference>
<dbReference type="GO" id="GO:0005829">
    <property type="term" value="C:cytosol"/>
    <property type="evidence" value="ECO:0007669"/>
    <property type="project" value="TreeGrafter"/>
</dbReference>
<evidence type="ECO:0000256" key="4">
    <source>
        <dbReference type="ARBA" id="ARBA00022490"/>
    </source>
</evidence>
<dbReference type="EMBL" id="BRZM01002838">
    <property type="protein sequence ID" value="GLD75278.1"/>
    <property type="molecule type" value="Genomic_DNA"/>
</dbReference>
<dbReference type="GO" id="GO:0046890">
    <property type="term" value="P:regulation of lipid biosynthetic process"/>
    <property type="evidence" value="ECO:0007669"/>
    <property type="project" value="TreeGrafter"/>
</dbReference>
<dbReference type="InterPro" id="IPR053719">
    <property type="entry name" value="Lipogen_MT_Stabilize_sf"/>
</dbReference>
<dbReference type="GO" id="GO:0005634">
    <property type="term" value="C:nucleus"/>
    <property type="evidence" value="ECO:0007669"/>
    <property type="project" value="UniProtKB-SubCell"/>
</dbReference>
<keyword evidence="4" id="KW-0963">Cytoplasm</keyword>
<accession>A0AAD3NMT2</accession>
<evidence type="ECO:0000256" key="3">
    <source>
        <dbReference type="ARBA" id="ARBA00009488"/>
    </source>
</evidence>
<reference evidence="7" key="1">
    <citation type="submission" date="2022-08" db="EMBL/GenBank/DDBJ databases">
        <title>Genome sequencing of akame (Lates japonicus).</title>
        <authorList>
            <person name="Hashiguchi Y."/>
            <person name="Takahashi H."/>
        </authorList>
    </citation>
    <scope>NUCLEOTIDE SEQUENCE</scope>
    <source>
        <strain evidence="7">Kochi</strain>
    </source>
</reference>
<dbReference type="AlphaFoldDB" id="A0AAD3NMT2"/>